<evidence type="ECO:0000313" key="2">
    <source>
        <dbReference type="EMBL" id="KAJ7692530.1"/>
    </source>
</evidence>
<protein>
    <submittedName>
        <fullName evidence="2">Uncharacterized protein</fullName>
    </submittedName>
</protein>
<sequence>MALFGLPLPATLPNLIVMFLRVPRTAAHRLHAVHVQQLRRWLCPSTPGHGSTSRASRTRCKYHATLNTTRRAPLDVPYILTTDRTVWVSEDLVRNAQAADVGMLVAVDRQIAWRAAMFWGNVHGYLTHMRNITSASGARLDVLYILKTERSTWLARRGGEQEFGVRRGGGRRGDGGGYGRHAEGGDVSGEYSWTTNIHHAGGTPP</sequence>
<dbReference type="EMBL" id="JARKIE010000051">
    <property type="protein sequence ID" value="KAJ7692530.1"/>
    <property type="molecule type" value="Genomic_DNA"/>
</dbReference>
<organism evidence="2 3">
    <name type="scientific">Mycena rosella</name>
    <name type="common">Pink bonnet</name>
    <name type="synonym">Agaricus rosellus</name>
    <dbReference type="NCBI Taxonomy" id="1033263"/>
    <lineage>
        <taxon>Eukaryota</taxon>
        <taxon>Fungi</taxon>
        <taxon>Dikarya</taxon>
        <taxon>Basidiomycota</taxon>
        <taxon>Agaricomycotina</taxon>
        <taxon>Agaricomycetes</taxon>
        <taxon>Agaricomycetidae</taxon>
        <taxon>Agaricales</taxon>
        <taxon>Marasmiineae</taxon>
        <taxon>Mycenaceae</taxon>
        <taxon>Mycena</taxon>
    </lineage>
</organism>
<reference evidence="2" key="1">
    <citation type="submission" date="2023-03" db="EMBL/GenBank/DDBJ databases">
        <title>Massive genome expansion in bonnet fungi (Mycena s.s.) driven by repeated elements and novel gene families across ecological guilds.</title>
        <authorList>
            <consortium name="Lawrence Berkeley National Laboratory"/>
            <person name="Harder C.B."/>
            <person name="Miyauchi S."/>
            <person name="Viragh M."/>
            <person name="Kuo A."/>
            <person name="Thoen E."/>
            <person name="Andreopoulos B."/>
            <person name="Lu D."/>
            <person name="Skrede I."/>
            <person name="Drula E."/>
            <person name="Henrissat B."/>
            <person name="Morin E."/>
            <person name="Kohler A."/>
            <person name="Barry K."/>
            <person name="LaButti K."/>
            <person name="Morin E."/>
            <person name="Salamov A."/>
            <person name="Lipzen A."/>
            <person name="Mereny Z."/>
            <person name="Hegedus B."/>
            <person name="Baldrian P."/>
            <person name="Stursova M."/>
            <person name="Weitz H."/>
            <person name="Taylor A."/>
            <person name="Grigoriev I.V."/>
            <person name="Nagy L.G."/>
            <person name="Martin F."/>
            <person name="Kauserud H."/>
        </authorList>
    </citation>
    <scope>NUCLEOTIDE SEQUENCE</scope>
    <source>
        <strain evidence="2">CBHHK067</strain>
    </source>
</reference>
<name>A0AAD7GFP6_MYCRO</name>
<evidence type="ECO:0000313" key="3">
    <source>
        <dbReference type="Proteomes" id="UP001221757"/>
    </source>
</evidence>
<proteinExistence type="predicted"/>
<dbReference type="Proteomes" id="UP001221757">
    <property type="component" value="Unassembled WGS sequence"/>
</dbReference>
<gene>
    <name evidence="2" type="ORF">B0H17DRAFT_1133011</name>
</gene>
<keyword evidence="3" id="KW-1185">Reference proteome</keyword>
<evidence type="ECO:0000256" key="1">
    <source>
        <dbReference type="SAM" id="MobiDB-lite"/>
    </source>
</evidence>
<dbReference type="AlphaFoldDB" id="A0AAD7GFP6"/>
<accession>A0AAD7GFP6</accession>
<feature type="region of interest" description="Disordered" evidence="1">
    <location>
        <begin position="164"/>
        <end position="183"/>
    </location>
</feature>
<comment type="caution">
    <text evidence="2">The sequence shown here is derived from an EMBL/GenBank/DDBJ whole genome shotgun (WGS) entry which is preliminary data.</text>
</comment>